<protein>
    <submittedName>
        <fullName evidence="1">Uncharacterized protein</fullName>
    </submittedName>
</protein>
<evidence type="ECO:0000313" key="2">
    <source>
        <dbReference type="Proteomes" id="UP000617734"/>
    </source>
</evidence>
<name>A0A919KQQ0_9ACTN</name>
<gene>
    <name evidence="1" type="ORF">GCM10018781_28290</name>
</gene>
<keyword evidence="2" id="KW-1185">Reference proteome</keyword>
<dbReference type="EMBL" id="BNBO01000012">
    <property type="protein sequence ID" value="GHH69580.1"/>
    <property type="molecule type" value="Genomic_DNA"/>
</dbReference>
<sequence length="66" mass="7195">MIPTPIGFSDRTSSASGDSDVFTMRSLFSVCGRAQEIRTRWAGSVRAGRRVMPRTGVKHTVVSQVP</sequence>
<dbReference type="AlphaFoldDB" id="A0A919KQQ0"/>
<organism evidence="1 2">
    <name type="scientific">Kitasatospora indigofera</name>
    <dbReference type="NCBI Taxonomy" id="67307"/>
    <lineage>
        <taxon>Bacteria</taxon>
        <taxon>Bacillati</taxon>
        <taxon>Actinomycetota</taxon>
        <taxon>Actinomycetes</taxon>
        <taxon>Kitasatosporales</taxon>
        <taxon>Streptomycetaceae</taxon>
        <taxon>Kitasatospora</taxon>
    </lineage>
</organism>
<proteinExistence type="predicted"/>
<reference evidence="1" key="1">
    <citation type="journal article" date="2014" name="Int. J. Syst. Evol. Microbiol.">
        <title>Complete genome sequence of Corynebacterium casei LMG S-19264T (=DSM 44701T), isolated from a smear-ripened cheese.</title>
        <authorList>
            <consortium name="US DOE Joint Genome Institute (JGI-PGF)"/>
            <person name="Walter F."/>
            <person name="Albersmeier A."/>
            <person name="Kalinowski J."/>
            <person name="Ruckert C."/>
        </authorList>
    </citation>
    <scope>NUCLEOTIDE SEQUENCE</scope>
    <source>
        <strain evidence="1">JCM 4646</strain>
    </source>
</reference>
<dbReference type="Proteomes" id="UP000617734">
    <property type="component" value="Unassembled WGS sequence"/>
</dbReference>
<accession>A0A919KQQ0</accession>
<comment type="caution">
    <text evidence="1">The sequence shown here is derived from an EMBL/GenBank/DDBJ whole genome shotgun (WGS) entry which is preliminary data.</text>
</comment>
<reference evidence="1" key="2">
    <citation type="submission" date="2020-09" db="EMBL/GenBank/DDBJ databases">
        <authorList>
            <person name="Sun Q."/>
            <person name="Ohkuma M."/>
        </authorList>
    </citation>
    <scope>NUCLEOTIDE SEQUENCE</scope>
    <source>
        <strain evidence="1">JCM 4646</strain>
    </source>
</reference>
<evidence type="ECO:0000313" key="1">
    <source>
        <dbReference type="EMBL" id="GHH69580.1"/>
    </source>
</evidence>